<dbReference type="GO" id="GO:0008289">
    <property type="term" value="F:lipid binding"/>
    <property type="evidence" value="ECO:0007669"/>
    <property type="project" value="UniProtKB-KW"/>
</dbReference>
<evidence type="ECO:0000256" key="1">
    <source>
        <dbReference type="ARBA" id="ARBA00004141"/>
    </source>
</evidence>
<keyword evidence="5 11" id="KW-0812">Transmembrane</keyword>
<dbReference type="Gene3D" id="1.20.20.10">
    <property type="entry name" value="F1F0 ATP synthase subunit C"/>
    <property type="match status" value="1"/>
</dbReference>
<dbReference type="PATRIC" id="fig|1142394.8.peg.199"/>
<feature type="transmembrane region" description="Helical" evidence="11">
    <location>
        <begin position="86"/>
        <end position="109"/>
    </location>
</feature>
<dbReference type="PROSITE" id="PS00605">
    <property type="entry name" value="ATPASE_C"/>
    <property type="match status" value="1"/>
</dbReference>
<keyword evidence="11" id="KW-0066">ATP synthesis</keyword>
<evidence type="ECO:0000313" key="14">
    <source>
        <dbReference type="EMBL" id="BAM02355.1"/>
    </source>
</evidence>
<dbReference type="SUPFAM" id="SSF81333">
    <property type="entry name" value="F1F0 ATP synthase subunit C"/>
    <property type="match status" value="1"/>
</dbReference>
<dbReference type="PRINTS" id="PR00124">
    <property type="entry name" value="ATPASEC"/>
</dbReference>
<feature type="chain" id="PRO_5003629002" description="ATP synthase subunit c" evidence="12">
    <location>
        <begin position="27"/>
        <end position="110"/>
    </location>
</feature>
<keyword evidence="6 11" id="KW-0375">Hydrogen ion transport</keyword>
<evidence type="ECO:0000256" key="9">
    <source>
        <dbReference type="ARBA" id="ARBA00023121"/>
    </source>
</evidence>
<evidence type="ECO:0000256" key="10">
    <source>
        <dbReference type="ARBA" id="ARBA00023136"/>
    </source>
</evidence>
<dbReference type="InterPro" id="IPR035921">
    <property type="entry name" value="F/V-ATP_Csub_sf"/>
</dbReference>
<dbReference type="AlphaFoldDB" id="I0IAR7"/>
<dbReference type="GO" id="GO:0033177">
    <property type="term" value="C:proton-transporting two-sector ATPase complex, proton-transporting domain"/>
    <property type="evidence" value="ECO:0007669"/>
    <property type="project" value="InterPro"/>
</dbReference>
<keyword evidence="15" id="KW-1185">Reference proteome</keyword>
<dbReference type="Pfam" id="PF00137">
    <property type="entry name" value="ATP-synt_C"/>
    <property type="match status" value="1"/>
</dbReference>
<dbReference type="InterPro" id="IPR002379">
    <property type="entry name" value="ATPase_proteolipid_c-like_dom"/>
</dbReference>
<keyword evidence="14" id="KW-0378">Hydrolase</keyword>
<dbReference type="Proteomes" id="UP000007881">
    <property type="component" value="Chromosome"/>
</dbReference>
<evidence type="ECO:0000256" key="7">
    <source>
        <dbReference type="ARBA" id="ARBA00022989"/>
    </source>
</evidence>
<keyword evidence="7 11" id="KW-1133">Transmembrane helix</keyword>
<feature type="site" description="Reversibly protonated during proton transport" evidence="11">
    <location>
        <position position="94"/>
    </location>
</feature>
<sequence>MKNLTRYGLFLFGLCAAFLLAGEAGAQVLTEEVASATYNGFAKAGAAIGAGLVIMGGGKGIGNIGGNAVQAIARQPEAGGSIFQNMIIAAALIEGATLFAVVVCLLVALG</sequence>
<comment type="subcellular location">
    <subcellularLocation>
        <location evidence="11">Cell inner membrane</location>
        <topology evidence="11">Multi-pass membrane protein</topology>
    </subcellularLocation>
    <subcellularLocation>
        <location evidence="1">Membrane</location>
        <topology evidence="1">Multi-pass membrane protein</topology>
    </subcellularLocation>
</comment>
<dbReference type="STRING" id="1142394.PSMK_01960"/>
<keyword evidence="12" id="KW-0732">Signal</keyword>
<comment type="subunit">
    <text evidence="11">F-type ATPases have 2 components, F(1) - the catalytic core - and F(0) - the membrane proton channel. F(1) has five subunits: alpha(3), beta(3), gamma(1), delta(1), epsilon(1). F(0) has three main subunits: a(1), b(2) and c(10-14). The alpha and beta chains form an alternating ring which encloses part of the gamma chain. F(1) is attached to F(0) by a central stalk formed by the gamma and epsilon chains, while a peripheral stalk is formed by the delta and b chains.</text>
</comment>
<reference evidence="14 15" key="1">
    <citation type="submission" date="2012-02" db="EMBL/GenBank/DDBJ databases">
        <title>Complete genome sequence of Phycisphaera mikurensis NBRC 102666.</title>
        <authorList>
            <person name="Ankai A."/>
            <person name="Hosoyama A."/>
            <person name="Terui Y."/>
            <person name="Sekine M."/>
            <person name="Fukai R."/>
            <person name="Kato Y."/>
            <person name="Nakamura S."/>
            <person name="Yamada-Narita S."/>
            <person name="Kawakoshi A."/>
            <person name="Fukunaga Y."/>
            <person name="Yamazaki S."/>
            <person name="Fujita N."/>
        </authorList>
    </citation>
    <scope>NUCLEOTIDE SEQUENCE [LARGE SCALE GENOMIC DNA]</scope>
    <source>
        <strain evidence="15">NBRC 102666 / KCTC 22515 / FYK2301M01</strain>
    </source>
</reference>
<dbReference type="HAMAP" id="MF_01396">
    <property type="entry name" value="ATP_synth_c_bact"/>
    <property type="match status" value="1"/>
</dbReference>
<comment type="function">
    <text evidence="11">Key component of the F(0) channel; it plays a direct role in translocation across the membrane. A homomeric c-ring of between 10-14 subunits forms the central stalk rotor element with the F(1) delta and epsilon subunits.</text>
</comment>
<name>I0IAR7_PHYMF</name>
<comment type="function">
    <text evidence="11">F(1)F(0) ATP synthase produces ATP from ADP in the presence of a proton or sodium gradient. F-type ATPases consist of two structural domains, F(1) containing the extramembraneous catalytic core and F(0) containing the membrane proton channel, linked together by a central stalk and a peripheral stalk. During catalysis, ATP synthesis in the catalytic domain of F(1) is coupled via a rotary mechanism of the central stalk subunits to proton translocation.</text>
</comment>
<dbReference type="CDD" id="cd18121">
    <property type="entry name" value="ATP-synt_Fo_c"/>
    <property type="match status" value="1"/>
</dbReference>
<dbReference type="KEGG" id="phm:PSMK_01960"/>
<protein>
    <recommendedName>
        <fullName evidence="11">ATP synthase subunit c</fullName>
    </recommendedName>
    <alternativeName>
        <fullName evidence="11">ATP synthase F(0) sector subunit c</fullName>
    </alternativeName>
    <alternativeName>
        <fullName evidence="11">F-type ATPase subunit c</fullName>
        <shortName evidence="11">F-ATPase subunit c</shortName>
    </alternativeName>
    <alternativeName>
        <fullName evidence="11">Lipid-binding protein</fullName>
    </alternativeName>
</protein>
<dbReference type="InterPro" id="IPR038662">
    <property type="entry name" value="ATP_synth_F0_csu_sf"/>
</dbReference>
<keyword evidence="3 11" id="KW-0813">Transport</keyword>
<evidence type="ECO:0000256" key="8">
    <source>
        <dbReference type="ARBA" id="ARBA00023065"/>
    </source>
</evidence>
<comment type="caution">
    <text evidence="11">Lacks conserved residue(s) required for the propagation of feature annotation.</text>
</comment>
<dbReference type="HOGENOM" id="CLU_148047_5_1_0"/>
<gene>
    <name evidence="11 14" type="primary">atpE</name>
    <name evidence="14" type="ordered locus">PSMK_01960</name>
</gene>
<dbReference type="GO" id="GO:0005886">
    <property type="term" value="C:plasma membrane"/>
    <property type="evidence" value="ECO:0007669"/>
    <property type="project" value="UniProtKB-SubCell"/>
</dbReference>
<evidence type="ECO:0000256" key="5">
    <source>
        <dbReference type="ARBA" id="ARBA00022692"/>
    </source>
</evidence>
<feature type="domain" description="V-ATPase proteolipid subunit C-like" evidence="13">
    <location>
        <begin position="45"/>
        <end position="106"/>
    </location>
</feature>
<proteinExistence type="inferred from homology"/>
<evidence type="ECO:0000256" key="6">
    <source>
        <dbReference type="ARBA" id="ARBA00022781"/>
    </source>
</evidence>
<accession>I0IAR7</accession>
<dbReference type="GO" id="GO:0045259">
    <property type="term" value="C:proton-transporting ATP synthase complex"/>
    <property type="evidence" value="ECO:0007669"/>
    <property type="project" value="UniProtKB-KW"/>
</dbReference>
<dbReference type="GO" id="GO:0016787">
    <property type="term" value="F:hydrolase activity"/>
    <property type="evidence" value="ECO:0007669"/>
    <property type="project" value="UniProtKB-KW"/>
</dbReference>
<dbReference type="eggNOG" id="COG0636">
    <property type="taxonomic scope" value="Bacteria"/>
</dbReference>
<evidence type="ECO:0000256" key="4">
    <source>
        <dbReference type="ARBA" id="ARBA00022547"/>
    </source>
</evidence>
<keyword evidence="9 11" id="KW-0446">Lipid-binding</keyword>
<evidence type="ECO:0000256" key="3">
    <source>
        <dbReference type="ARBA" id="ARBA00022448"/>
    </source>
</evidence>
<evidence type="ECO:0000256" key="12">
    <source>
        <dbReference type="SAM" id="SignalP"/>
    </source>
</evidence>
<dbReference type="GO" id="GO:0046933">
    <property type="term" value="F:proton-transporting ATP synthase activity, rotational mechanism"/>
    <property type="evidence" value="ECO:0007669"/>
    <property type="project" value="UniProtKB-UniRule"/>
</dbReference>
<evidence type="ECO:0000259" key="13">
    <source>
        <dbReference type="Pfam" id="PF00137"/>
    </source>
</evidence>
<keyword evidence="8 11" id="KW-0406">Ion transport</keyword>
<dbReference type="InterPro" id="IPR020537">
    <property type="entry name" value="ATP_synth_F0_csu_DDCD_BS"/>
</dbReference>
<comment type="similarity">
    <text evidence="2 11">Belongs to the ATPase C chain family.</text>
</comment>
<dbReference type="EMBL" id="AP012338">
    <property type="protein sequence ID" value="BAM02355.1"/>
    <property type="molecule type" value="Genomic_DNA"/>
</dbReference>
<evidence type="ECO:0000256" key="2">
    <source>
        <dbReference type="ARBA" id="ARBA00006704"/>
    </source>
</evidence>
<keyword evidence="11" id="KW-1003">Cell membrane</keyword>
<keyword evidence="11" id="KW-0997">Cell inner membrane</keyword>
<organism evidence="14 15">
    <name type="scientific">Phycisphaera mikurensis (strain NBRC 102666 / KCTC 22515 / FYK2301M01)</name>
    <dbReference type="NCBI Taxonomy" id="1142394"/>
    <lineage>
        <taxon>Bacteria</taxon>
        <taxon>Pseudomonadati</taxon>
        <taxon>Planctomycetota</taxon>
        <taxon>Phycisphaerae</taxon>
        <taxon>Phycisphaerales</taxon>
        <taxon>Phycisphaeraceae</taxon>
        <taxon>Phycisphaera</taxon>
    </lineage>
</organism>
<feature type="signal peptide" evidence="12">
    <location>
        <begin position="1"/>
        <end position="26"/>
    </location>
</feature>
<evidence type="ECO:0000256" key="11">
    <source>
        <dbReference type="HAMAP-Rule" id="MF_01396"/>
    </source>
</evidence>
<evidence type="ECO:0000313" key="15">
    <source>
        <dbReference type="Proteomes" id="UP000007881"/>
    </source>
</evidence>
<keyword evidence="10 11" id="KW-0472">Membrane</keyword>
<dbReference type="InterPro" id="IPR000454">
    <property type="entry name" value="ATP_synth_F0_csu"/>
</dbReference>
<keyword evidence="4 11" id="KW-0138">CF(0)</keyword>